<sequence>MLDGFRFHRLLSAPRPPDSTDRPDPAPAQLFAALLAAHADLTSDASGGATAAGGPGGPAGAVGPAGPGRPAGAVGPAGFVSPAGPGRPAAGIGRPTDGIGLTGDDPAIAVCWVRVPGDPHIRVLVGGRPYFPPARAGAGDTPGEASPVLYPPGSRGAPVRGTDVAATLASLPCWLRCEGTADALWAAPDASGSAGPPGRAAGLDGPARHGSFDDYAAHLPGAYAWLVIARPVPAAAVDEEREGILRMIPFLRQHEQRGDEHSRLEVNRAEARYRELTRSRAAGMWDVRVLVGGPDPAAARTTATLLCGAGDLDGLPYLLTPRTAEVTSFAGALGTAEKPRMANGPGLGGRPAAGVEATFPFRASGELVAALARPPRRELPGITLVTPHTFDVTPEGSIPASEPMAPATVTVHEGSPTGRGLGQGQGLVLGQVLDASWSAAGVLPVPRATLNRHGFVCGATGSGKSQTVRSLLESLARSAEPVPWLVLEPAKAEYARMAGRLAGHSDVLVIRPGRLDAPPAGLNPLEPEPGFPLQSHIDLVRALFLAAFEAHEPFPQVLARALTVCYAEAGWDLVAGRMRPEHRPRFRDDEPLVPVRPRYPTLGDLRRTAARVVENIGYGAEVTADVRGFVDVRIGSLREGTPGRFFEGGHPLDVGALLTRNVVFELEDITNDQDKAFLLGVVLIRIVEHLRVRHGASGTDELRHVLVVEEAHRLLRNVEDGPAAAAVELFASLLAEIRAYGEGVIVVEQIPSKILPDVLKNTALKVMHRLPSAEDRQTVGATMNLREEQSELVVSLPPGVAAVAVDGMDRPVLTRMTPGTHRESTEHARYDAAPLAGRRSPLCGADCHIRAACTLDQVNDAAHLADEPRLVVWVEAVAAHQVTGLAHLLGQAPPAPVEALRAELTALPARTLDCLLAHVVDRAVAARVILLRPDVDPDDFAARLAHTLRRILANAPPDNADTRRWTAGAYRWMDVRQALARAARHPDAGDGPHPETPDWLRRRLSLAGETVLDQYAELRDSALFSEHSDLVSVGDPVISGLVTAVRALSGGITPNDVRAGLRLSCAGTVLDELAFQIADLLDARSDLARS</sequence>
<protein>
    <submittedName>
        <fullName evidence="3">ATPase</fullName>
    </submittedName>
</protein>
<feature type="region of interest" description="Disordered" evidence="1">
    <location>
        <begin position="1"/>
        <end position="26"/>
    </location>
</feature>
<dbReference type="EMBL" id="MOMC01000019">
    <property type="protein sequence ID" value="ONH31075.1"/>
    <property type="molecule type" value="Genomic_DNA"/>
</dbReference>
<organism evidence="3 4">
    <name type="scientific">Pseudofrankia asymbiotica</name>
    <dbReference type="NCBI Taxonomy" id="1834516"/>
    <lineage>
        <taxon>Bacteria</taxon>
        <taxon>Bacillati</taxon>
        <taxon>Actinomycetota</taxon>
        <taxon>Actinomycetes</taxon>
        <taxon>Frankiales</taxon>
        <taxon>Frankiaceae</taxon>
        <taxon>Pseudofrankia</taxon>
    </lineage>
</organism>
<evidence type="ECO:0000313" key="3">
    <source>
        <dbReference type="EMBL" id="ONH31075.1"/>
    </source>
</evidence>
<dbReference type="InterPro" id="IPR002789">
    <property type="entry name" value="HerA_central"/>
</dbReference>
<reference evidence="4" key="1">
    <citation type="submission" date="2016-10" db="EMBL/GenBank/DDBJ databases">
        <title>Frankia sp. NRRL B-16386 Genome sequencing.</title>
        <authorList>
            <person name="Ghodhbane-Gtari F."/>
            <person name="Swanson E."/>
            <person name="Gueddou A."/>
            <person name="Hezbri K."/>
            <person name="Ktari K."/>
            <person name="Nouioui I."/>
            <person name="Morris K."/>
            <person name="Simpson S."/>
            <person name="Abebe-Akele F."/>
            <person name="Thomas K."/>
            <person name="Gtari M."/>
            <person name="Tisa L.S."/>
        </authorList>
    </citation>
    <scope>NUCLEOTIDE SEQUENCE [LARGE SCALE GENOMIC DNA]</scope>
    <source>
        <strain evidence="4">NRRL B-16386</strain>
    </source>
</reference>
<dbReference type="Pfam" id="PF01935">
    <property type="entry name" value="DUF87"/>
    <property type="match status" value="1"/>
</dbReference>
<feature type="domain" description="Helicase HerA central" evidence="2">
    <location>
        <begin position="449"/>
        <end position="526"/>
    </location>
</feature>
<feature type="region of interest" description="Disordered" evidence="1">
    <location>
        <begin position="44"/>
        <end position="98"/>
    </location>
</feature>
<evidence type="ECO:0000313" key="4">
    <source>
        <dbReference type="Proteomes" id="UP000188929"/>
    </source>
</evidence>
<proteinExistence type="predicted"/>
<keyword evidence="4" id="KW-1185">Reference proteome</keyword>
<feature type="compositionally biased region" description="Gly residues" evidence="1">
    <location>
        <begin position="50"/>
        <end position="66"/>
    </location>
</feature>
<evidence type="ECO:0000256" key="1">
    <source>
        <dbReference type="SAM" id="MobiDB-lite"/>
    </source>
</evidence>
<accession>A0A1V2IDC3</accession>
<dbReference type="PANTHER" id="PTHR30121:SF6">
    <property type="entry name" value="SLR6007 PROTEIN"/>
    <property type="match status" value="1"/>
</dbReference>
<dbReference type="Gene3D" id="3.40.50.300">
    <property type="entry name" value="P-loop containing nucleotide triphosphate hydrolases"/>
    <property type="match status" value="2"/>
</dbReference>
<dbReference type="PANTHER" id="PTHR30121">
    <property type="entry name" value="UNCHARACTERIZED PROTEIN YJGR-RELATED"/>
    <property type="match status" value="1"/>
</dbReference>
<dbReference type="SUPFAM" id="SSF52540">
    <property type="entry name" value="P-loop containing nucleoside triphosphate hydrolases"/>
    <property type="match status" value="1"/>
</dbReference>
<dbReference type="RefSeq" id="WP_076816165.1">
    <property type="nucleotide sequence ID" value="NZ_MOMC01000019.1"/>
</dbReference>
<comment type="caution">
    <text evidence="3">The sequence shown here is derived from an EMBL/GenBank/DDBJ whole genome shotgun (WGS) entry which is preliminary data.</text>
</comment>
<name>A0A1V2IDC3_9ACTN</name>
<dbReference type="AlphaFoldDB" id="A0A1V2IDC3"/>
<dbReference type="Proteomes" id="UP000188929">
    <property type="component" value="Unassembled WGS sequence"/>
</dbReference>
<feature type="compositionally biased region" description="Low complexity" evidence="1">
    <location>
        <begin position="67"/>
        <end position="95"/>
    </location>
</feature>
<evidence type="ECO:0000259" key="2">
    <source>
        <dbReference type="Pfam" id="PF01935"/>
    </source>
</evidence>
<dbReference type="InterPro" id="IPR051162">
    <property type="entry name" value="T4SS_component"/>
</dbReference>
<dbReference type="InterPro" id="IPR027417">
    <property type="entry name" value="P-loop_NTPase"/>
</dbReference>
<dbReference type="STRING" id="1834516.BL253_11130"/>
<gene>
    <name evidence="3" type="ORF">BL253_11130</name>
</gene>
<dbReference type="OrthoDB" id="9758751at2"/>